<name>A0A4Q7L623_9PSEU</name>
<keyword evidence="3" id="KW-1185">Reference proteome</keyword>
<dbReference type="Pfam" id="PF06013">
    <property type="entry name" value="WXG100"/>
    <property type="match status" value="1"/>
</dbReference>
<dbReference type="InterPro" id="IPR010310">
    <property type="entry name" value="T7SS_ESAT-6-like"/>
</dbReference>
<sequence length="222" mass="23933">MGFGNEKLQELASSGAFCFFRDVVAFLNGPDLLSYMNLIDADDEKMRDHAKALTKAAEILEEQLSAIKGATSTVKASWDGKAADEFDTYMADLDKYGKDVLARFKDNAEAGGKIADEVEKMVNGTVDYIETQIADIAWALGEVGVGTIFGGPVGAILGAATAIIDGIRRAINRIGDLNKLMDELDDATPGETKSLKPVPFDQEETGFDDKGDLEKDKWEPAA</sequence>
<protein>
    <submittedName>
        <fullName evidence="2">Uncharacterized protein YukE</fullName>
    </submittedName>
</protein>
<evidence type="ECO:0000256" key="1">
    <source>
        <dbReference type="SAM" id="MobiDB-lite"/>
    </source>
</evidence>
<organism evidence="2 3">
    <name type="scientific">Herbihabitans rhizosphaerae</name>
    <dbReference type="NCBI Taxonomy" id="1872711"/>
    <lineage>
        <taxon>Bacteria</taxon>
        <taxon>Bacillati</taxon>
        <taxon>Actinomycetota</taxon>
        <taxon>Actinomycetes</taxon>
        <taxon>Pseudonocardiales</taxon>
        <taxon>Pseudonocardiaceae</taxon>
        <taxon>Herbihabitans</taxon>
    </lineage>
</organism>
<dbReference type="Gene3D" id="1.10.287.1060">
    <property type="entry name" value="ESAT-6-like"/>
    <property type="match status" value="1"/>
</dbReference>
<dbReference type="InterPro" id="IPR036689">
    <property type="entry name" value="ESAT-6-like_sf"/>
</dbReference>
<proteinExistence type="predicted"/>
<comment type="caution">
    <text evidence="2">The sequence shown here is derived from an EMBL/GenBank/DDBJ whole genome shotgun (WGS) entry which is preliminary data.</text>
</comment>
<feature type="region of interest" description="Disordered" evidence="1">
    <location>
        <begin position="185"/>
        <end position="222"/>
    </location>
</feature>
<dbReference type="SUPFAM" id="SSF140453">
    <property type="entry name" value="EsxAB dimer-like"/>
    <property type="match status" value="1"/>
</dbReference>
<evidence type="ECO:0000313" key="3">
    <source>
        <dbReference type="Proteomes" id="UP000294257"/>
    </source>
</evidence>
<evidence type="ECO:0000313" key="2">
    <source>
        <dbReference type="EMBL" id="RZS44785.1"/>
    </source>
</evidence>
<dbReference type="EMBL" id="SGWQ01000001">
    <property type="protein sequence ID" value="RZS44785.1"/>
    <property type="molecule type" value="Genomic_DNA"/>
</dbReference>
<feature type="compositionally biased region" description="Basic and acidic residues" evidence="1">
    <location>
        <begin position="207"/>
        <end position="222"/>
    </location>
</feature>
<reference evidence="2 3" key="1">
    <citation type="submission" date="2019-02" db="EMBL/GenBank/DDBJ databases">
        <title>Genomic Encyclopedia of Type Strains, Phase IV (KMG-IV): sequencing the most valuable type-strain genomes for metagenomic binning, comparative biology and taxonomic classification.</title>
        <authorList>
            <person name="Goeker M."/>
        </authorList>
    </citation>
    <scope>NUCLEOTIDE SEQUENCE [LARGE SCALE GENOMIC DNA]</scope>
    <source>
        <strain evidence="2 3">DSM 101727</strain>
    </source>
</reference>
<gene>
    <name evidence="2" type="ORF">EV193_101664</name>
</gene>
<dbReference type="AlphaFoldDB" id="A0A4Q7L623"/>
<accession>A0A4Q7L623</accession>
<dbReference type="Proteomes" id="UP000294257">
    <property type="component" value="Unassembled WGS sequence"/>
</dbReference>
<dbReference type="RefSeq" id="WP_130342424.1">
    <property type="nucleotide sequence ID" value="NZ_SGWQ01000001.1"/>
</dbReference>